<dbReference type="InterPro" id="IPR036388">
    <property type="entry name" value="WH-like_DNA-bd_sf"/>
</dbReference>
<reference evidence="2" key="1">
    <citation type="journal article" date="2014" name="Int. J. Syst. Evol. Microbiol.">
        <title>Complete genome sequence of Corynebacterium casei LMG S-19264T (=DSM 44701T), isolated from a smear-ripened cheese.</title>
        <authorList>
            <consortium name="US DOE Joint Genome Institute (JGI-PGF)"/>
            <person name="Walter F."/>
            <person name="Albersmeier A."/>
            <person name="Kalinowski J."/>
            <person name="Ruckert C."/>
        </authorList>
    </citation>
    <scope>NUCLEOTIDE SEQUENCE</scope>
    <source>
        <strain evidence="2">JCM 19831</strain>
    </source>
</reference>
<dbReference type="SUPFAM" id="SSF46955">
    <property type="entry name" value="Putative DNA-binding domain"/>
    <property type="match status" value="1"/>
</dbReference>
<dbReference type="Gene3D" id="1.10.10.10">
    <property type="entry name" value="Winged helix-like DNA-binding domain superfamily/Winged helix DNA-binding domain"/>
    <property type="match status" value="1"/>
</dbReference>
<keyword evidence="3" id="KW-1185">Reference proteome</keyword>
<dbReference type="Pfam" id="PF12728">
    <property type="entry name" value="HTH_17"/>
    <property type="match status" value="1"/>
</dbReference>
<feature type="domain" description="Helix-turn-helix" evidence="1">
    <location>
        <begin position="5"/>
        <end position="54"/>
    </location>
</feature>
<evidence type="ECO:0000313" key="3">
    <source>
        <dbReference type="Proteomes" id="UP000642070"/>
    </source>
</evidence>
<dbReference type="InterPro" id="IPR009061">
    <property type="entry name" value="DNA-bd_dom_put_sf"/>
</dbReference>
<protein>
    <recommendedName>
        <fullName evidence="1">Helix-turn-helix domain-containing protein</fullName>
    </recommendedName>
</protein>
<dbReference type="EMBL" id="BMPI01000004">
    <property type="protein sequence ID" value="GGM09809.1"/>
    <property type="molecule type" value="Genomic_DNA"/>
</dbReference>
<accession>A0A917WKB0</accession>
<dbReference type="InterPro" id="IPR010093">
    <property type="entry name" value="SinI_DNA-bd"/>
</dbReference>
<name>A0A917WKB0_9ACTN</name>
<dbReference type="Proteomes" id="UP000642070">
    <property type="component" value="Unassembled WGS sequence"/>
</dbReference>
<organism evidence="2 3">
    <name type="scientific">Dactylosporangium sucinum</name>
    <dbReference type="NCBI Taxonomy" id="1424081"/>
    <lineage>
        <taxon>Bacteria</taxon>
        <taxon>Bacillati</taxon>
        <taxon>Actinomycetota</taxon>
        <taxon>Actinomycetes</taxon>
        <taxon>Micromonosporales</taxon>
        <taxon>Micromonosporaceae</taxon>
        <taxon>Dactylosporangium</taxon>
    </lineage>
</organism>
<evidence type="ECO:0000259" key="1">
    <source>
        <dbReference type="Pfam" id="PF12728"/>
    </source>
</evidence>
<dbReference type="InterPro" id="IPR041657">
    <property type="entry name" value="HTH_17"/>
</dbReference>
<proteinExistence type="predicted"/>
<dbReference type="GO" id="GO:0003677">
    <property type="term" value="F:DNA binding"/>
    <property type="evidence" value="ECO:0007669"/>
    <property type="project" value="InterPro"/>
</dbReference>
<comment type="caution">
    <text evidence="2">The sequence shown here is derived from an EMBL/GenBank/DDBJ whole genome shotgun (WGS) entry which is preliminary data.</text>
</comment>
<dbReference type="NCBIfam" id="TIGR01764">
    <property type="entry name" value="excise"/>
    <property type="match status" value="1"/>
</dbReference>
<dbReference type="AlphaFoldDB" id="A0A917WKB0"/>
<sequence>MEGRLMSIDEVAALLRVPKGTLYQWRSKRKGPKARKVGRHLRYDPADVQAWFRDEKAA</sequence>
<evidence type="ECO:0000313" key="2">
    <source>
        <dbReference type="EMBL" id="GGM09809.1"/>
    </source>
</evidence>
<gene>
    <name evidence="2" type="ORF">GCM10007977_008720</name>
</gene>
<reference evidence="2" key="2">
    <citation type="submission" date="2020-09" db="EMBL/GenBank/DDBJ databases">
        <authorList>
            <person name="Sun Q."/>
            <person name="Ohkuma M."/>
        </authorList>
    </citation>
    <scope>NUCLEOTIDE SEQUENCE</scope>
    <source>
        <strain evidence="2">JCM 19831</strain>
    </source>
</reference>